<sequence>MCTGAATVTLLDHSCHKVGFAGDYGAAIVQEAATLTSAADFCFAQWRAMPINFPANGGAASGYRTLGTTSIGDAMQESVEQSHKLAKKRYLQHKPSTKSRR</sequence>
<reference evidence="2" key="1">
    <citation type="submission" date="2024-07" db="EMBL/GenBank/DDBJ databases">
        <title>Two chromosome-level genome assemblies of Korean endemic species Abeliophyllum distichum and Forsythia ovata (Oleaceae).</title>
        <authorList>
            <person name="Jang H."/>
        </authorList>
    </citation>
    <scope>NUCLEOTIDE SEQUENCE [LARGE SCALE GENOMIC DNA]</scope>
</reference>
<evidence type="ECO:0000313" key="2">
    <source>
        <dbReference type="Proteomes" id="UP001604336"/>
    </source>
</evidence>
<accession>A0ABD1SBQ3</accession>
<organism evidence="1 2">
    <name type="scientific">Abeliophyllum distichum</name>
    <dbReference type="NCBI Taxonomy" id="126358"/>
    <lineage>
        <taxon>Eukaryota</taxon>
        <taxon>Viridiplantae</taxon>
        <taxon>Streptophyta</taxon>
        <taxon>Embryophyta</taxon>
        <taxon>Tracheophyta</taxon>
        <taxon>Spermatophyta</taxon>
        <taxon>Magnoliopsida</taxon>
        <taxon>eudicotyledons</taxon>
        <taxon>Gunneridae</taxon>
        <taxon>Pentapetalae</taxon>
        <taxon>asterids</taxon>
        <taxon>lamiids</taxon>
        <taxon>Lamiales</taxon>
        <taxon>Oleaceae</taxon>
        <taxon>Forsythieae</taxon>
        <taxon>Abeliophyllum</taxon>
    </lineage>
</organism>
<gene>
    <name evidence="1" type="ORF">Adt_23580</name>
</gene>
<dbReference type="Proteomes" id="UP001604336">
    <property type="component" value="Unassembled WGS sequence"/>
</dbReference>
<dbReference type="AlphaFoldDB" id="A0ABD1SBQ3"/>
<evidence type="ECO:0000313" key="1">
    <source>
        <dbReference type="EMBL" id="KAL2498030.1"/>
    </source>
</evidence>
<comment type="caution">
    <text evidence="1">The sequence shown here is derived from an EMBL/GenBank/DDBJ whole genome shotgun (WGS) entry which is preliminary data.</text>
</comment>
<protein>
    <submittedName>
        <fullName evidence="1">Uncharacterized protein</fullName>
    </submittedName>
</protein>
<keyword evidence="2" id="KW-1185">Reference proteome</keyword>
<proteinExistence type="predicted"/>
<name>A0ABD1SBQ3_9LAMI</name>
<dbReference type="EMBL" id="JBFOLK010000007">
    <property type="protein sequence ID" value="KAL2498030.1"/>
    <property type="molecule type" value="Genomic_DNA"/>
</dbReference>